<dbReference type="SMART" id="SM00028">
    <property type="entry name" value="TPR"/>
    <property type="match status" value="5"/>
</dbReference>
<protein>
    <submittedName>
        <fullName evidence="18">Lysosomal acid lipase/cholesteryl ester hydrolase</fullName>
    </submittedName>
</protein>
<dbReference type="EMBL" id="JASMQC010000004">
    <property type="protein sequence ID" value="KAK1945668.1"/>
    <property type="molecule type" value="Genomic_DNA"/>
</dbReference>
<feature type="region of interest" description="Disordered" evidence="13">
    <location>
        <begin position="655"/>
        <end position="683"/>
    </location>
</feature>
<evidence type="ECO:0000256" key="3">
    <source>
        <dbReference type="ARBA" id="ARBA00022692"/>
    </source>
</evidence>
<reference evidence="18" key="1">
    <citation type="submission" date="2023-08" db="EMBL/GenBank/DDBJ databases">
        <title>Reference Genome Resource for the Citrus Pathogen Phytophthora citrophthora.</title>
        <authorList>
            <person name="Moller H."/>
            <person name="Coetzee B."/>
            <person name="Rose L.J."/>
            <person name="Van Niekerk J.M."/>
        </authorList>
    </citation>
    <scope>NUCLEOTIDE SEQUENCE</scope>
    <source>
        <strain evidence="18">STE-U-9442</strain>
    </source>
</reference>
<evidence type="ECO:0000256" key="6">
    <source>
        <dbReference type="ARBA" id="ARBA00022963"/>
    </source>
</evidence>
<dbReference type="PANTHER" id="PTHR11005">
    <property type="entry name" value="LYSOSOMAL ACID LIPASE-RELATED"/>
    <property type="match status" value="1"/>
</dbReference>
<feature type="signal peptide" evidence="15">
    <location>
        <begin position="1"/>
        <end position="47"/>
    </location>
</feature>
<accession>A0AAD9LQ68</accession>
<evidence type="ECO:0000256" key="5">
    <source>
        <dbReference type="ARBA" id="ARBA00022801"/>
    </source>
</evidence>
<evidence type="ECO:0000259" key="17">
    <source>
        <dbReference type="PROSITE" id="PS51203"/>
    </source>
</evidence>
<keyword evidence="9 14" id="KW-0472">Membrane</keyword>
<evidence type="ECO:0000256" key="11">
    <source>
        <dbReference type="PROSITE-ProRule" id="PRU00339"/>
    </source>
</evidence>
<proteinExistence type="inferred from homology"/>
<dbReference type="Gene3D" id="1.20.58.160">
    <property type="match status" value="1"/>
</dbReference>
<dbReference type="GO" id="GO:0035091">
    <property type="term" value="F:phosphatidylinositol binding"/>
    <property type="evidence" value="ECO:0007669"/>
    <property type="project" value="InterPro"/>
</dbReference>
<comment type="subcellular location">
    <subcellularLocation>
        <location evidence="1">Membrane</location>
        <topology evidence="1">Multi-pass membrane protein</topology>
    </subcellularLocation>
</comment>
<evidence type="ECO:0000256" key="4">
    <source>
        <dbReference type="ARBA" id="ARBA00022729"/>
    </source>
</evidence>
<dbReference type="InterPro" id="IPR004895">
    <property type="entry name" value="Prenylated_rab_accept_PRA1"/>
</dbReference>
<dbReference type="InterPro" id="IPR008942">
    <property type="entry name" value="ENTH_VHS"/>
</dbReference>
<dbReference type="GO" id="GO:0016042">
    <property type="term" value="P:lipid catabolic process"/>
    <property type="evidence" value="ECO:0007669"/>
    <property type="project" value="UniProtKB-KW"/>
</dbReference>
<keyword evidence="4 15" id="KW-0732">Signal</keyword>
<comment type="caution">
    <text evidence="18">The sequence shown here is derived from an EMBL/GenBank/DDBJ whole genome shotgun (WGS) entry which is preliminary data.</text>
</comment>
<evidence type="ECO:0000259" key="16">
    <source>
        <dbReference type="PROSITE" id="PS50179"/>
    </source>
</evidence>
<feature type="coiled-coil region" evidence="12">
    <location>
        <begin position="1631"/>
        <end position="1658"/>
    </location>
</feature>
<dbReference type="InterPro" id="IPR008978">
    <property type="entry name" value="HSP20-like_chaperone"/>
</dbReference>
<feature type="transmembrane region" description="Helical" evidence="14">
    <location>
        <begin position="1346"/>
        <end position="1376"/>
    </location>
</feature>
<dbReference type="FunFam" id="3.40.50.1820:FF:000057">
    <property type="entry name" value="Lipase"/>
    <property type="match status" value="2"/>
</dbReference>
<keyword evidence="11" id="KW-0802">TPR repeat</keyword>
<evidence type="ECO:0000256" key="15">
    <source>
        <dbReference type="SAM" id="SignalP"/>
    </source>
</evidence>
<dbReference type="SUPFAM" id="SSF49764">
    <property type="entry name" value="HSP20-like chaperones"/>
    <property type="match status" value="1"/>
</dbReference>
<dbReference type="SUPFAM" id="SSF48464">
    <property type="entry name" value="ENTH/VHS domain"/>
    <property type="match status" value="1"/>
</dbReference>
<dbReference type="GO" id="GO:0043130">
    <property type="term" value="F:ubiquitin binding"/>
    <property type="evidence" value="ECO:0007669"/>
    <property type="project" value="InterPro"/>
</dbReference>
<feature type="transmembrane region" description="Helical" evidence="14">
    <location>
        <begin position="1154"/>
        <end position="1171"/>
    </location>
</feature>
<evidence type="ECO:0000256" key="14">
    <source>
        <dbReference type="SAM" id="Phobius"/>
    </source>
</evidence>
<dbReference type="Gene3D" id="1.25.40.10">
    <property type="entry name" value="Tetratricopeptide repeat domain"/>
    <property type="match status" value="2"/>
</dbReference>
<keyword evidence="3 14" id="KW-0812">Transmembrane</keyword>
<dbReference type="Proteomes" id="UP001259832">
    <property type="component" value="Unassembled WGS sequence"/>
</dbReference>
<keyword evidence="7 14" id="KW-1133">Transmembrane helix</keyword>
<evidence type="ECO:0000256" key="10">
    <source>
        <dbReference type="ARBA" id="ARBA00023180"/>
    </source>
</evidence>
<keyword evidence="12" id="KW-0175">Coiled coil</keyword>
<organism evidence="18 19">
    <name type="scientific">Phytophthora citrophthora</name>
    <dbReference type="NCBI Taxonomy" id="4793"/>
    <lineage>
        <taxon>Eukaryota</taxon>
        <taxon>Sar</taxon>
        <taxon>Stramenopiles</taxon>
        <taxon>Oomycota</taxon>
        <taxon>Peronosporomycetes</taxon>
        <taxon>Peronosporales</taxon>
        <taxon>Peronosporaceae</taxon>
        <taxon>Phytophthora</taxon>
    </lineage>
</organism>
<keyword evidence="6" id="KW-0442">Lipid degradation</keyword>
<dbReference type="PROSITE" id="PS50179">
    <property type="entry name" value="VHS"/>
    <property type="match status" value="1"/>
</dbReference>
<dbReference type="InterPro" id="IPR002014">
    <property type="entry name" value="VHS_dom"/>
</dbReference>
<dbReference type="Pfam" id="PF04083">
    <property type="entry name" value="Abhydro_lipase"/>
    <property type="match status" value="2"/>
</dbReference>
<gene>
    <name evidence="18" type="ORF">P3T76_002716</name>
</gene>
<dbReference type="Pfam" id="PF03208">
    <property type="entry name" value="PRA1"/>
    <property type="match status" value="1"/>
</dbReference>
<dbReference type="SMART" id="SM00288">
    <property type="entry name" value="VHS"/>
    <property type="match status" value="1"/>
</dbReference>
<dbReference type="InterPro" id="IPR006693">
    <property type="entry name" value="AB_hydrolase_lipase"/>
</dbReference>
<dbReference type="InterPro" id="IPR038425">
    <property type="entry name" value="GAT_sf"/>
</dbReference>
<dbReference type="Gene3D" id="1.25.40.90">
    <property type="match status" value="1"/>
</dbReference>
<dbReference type="SUPFAM" id="SSF53474">
    <property type="entry name" value="alpha/beta-Hydrolases"/>
    <property type="match status" value="2"/>
</dbReference>
<dbReference type="InterPro" id="IPR029058">
    <property type="entry name" value="AB_hydrolase_fold"/>
</dbReference>
<evidence type="ECO:0000256" key="12">
    <source>
        <dbReference type="SAM" id="Coils"/>
    </source>
</evidence>
<keyword evidence="19" id="KW-1185">Reference proteome</keyword>
<dbReference type="GO" id="GO:0016020">
    <property type="term" value="C:membrane"/>
    <property type="evidence" value="ECO:0007669"/>
    <property type="project" value="UniProtKB-SubCell"/>
</dbReference>
<evidence type="ECO:0000313" key="19">
    <source>
        <dbReference type="Proteomes" id="UP001259832"/>
    </source>
</evidence>
<feature type="domain" description="VHS" evidence="16">
    <location>
        <begin position="1480"/>
        <end position="1602"/>
    </location>
</feature>
<dbReference type="InterPro" id="IPR011990">
    <property type="entry name" value="TPR-like_helical_dom_sf"/>
</dbReference>
<feature type="domain" description="CS" evidence="17">
    <location>
        <begin position="557"/>
        <end position="643"/>
    </location>
</feature>
<dbReference type="PROSITE" id="PS50005">
    <property type="entry name" value="TPR"/>
    <property type="match status" value="1"/>
</dbReference>
<dbReference type="PROSITE" id="PS51203">
    <property type="entry name" value="CS"/>
    <property type="match status" value="1"/>
</dbReference>
<feature type="transmembrane region" description="Helical" evidence="14">
    <location>
        <begin position="1413"/>
        <end position="1439"/>
    </location>
</feature>
<evidence type="ECO:0000256" key="7">
    <source>
        <dbReference type="ARBA" id="ARBA00022989"/>
    </source>
</evidence>
<keyword evidence="5 18" id="KW-0378">Hydrolase</keyword>
<dbReference type="InterPro" id="IPR019734">
    <property type="entry name" value="TPR_rpt"/>
</dbReference>
<keyword evidence="8" id="KW-0443">Lipid metabolism</keyword>
<keyword evidence="10" id="KW-0325">Glycoprotein</keyword>
<dbReference type="CDD" id="cd21383">
    <property type="entry name" value="GAT_GGA_Tom1-like"/>
    <property type="match status" value="1"/>
</dbReference>
<dbReference type="Gene3D" id="2.60.40.790">
    <property type="match status" value="1"/>
</dbReference>
<feature type="chain" id="PRO_5041915988" evidence="15">
    <location>
        <begin position="48"/>
        <end position="2203"/>
    </location>
</feature>
<sequence>MTRWSRHGSHFVISFGAGRSPNQDLVIMVHQWVLWSLFLLLVVNVAAETEVAEVDIDDDVGRTVVEIIQARGFDVETHKVVTADKYVLTMYRLPKTYAETQAKTAPAAAKPVALLQHGLLDSSFTFVSNFRNQSLAFVLADAGYDVWLANNRGTTWSREHLTYTDDDDEFWEFSWEDMGKFDLPAEINYVLNETNSASLSFVGHSEGTTQAFVGFSIDQKLAEKVSYFAALAPVAWTGHLTAQIFKGMAKVHLEKWFQAFGISEFSSKSTFLQEMIAGFACTVADNLCNSAVALVVGPSVSTNTSRVPVYISQTPAGTSVKNMAHYAQSIRDNTFASYDYGCKCKRDKGIENCAEKKCENKKVYGSFDPPAFPIEKMVYPRTGLFIGSADTIATAPDIEQIRDVLPSGTIVHELAVKEYSHLDLTWAYNANEKIYQDLLAQLDKYQGVGYTDVPRPSTATSASIATESDEVESRASWLVGLCGCCTDVIPNCCMVTFCPCVSLAQISKRLGVIPVETIVDHFVAHAVLLLRWRLVQGVIRVEVVVFALAIRYHHEMPLVPRYTWEEDASSLALELHLPGIALRNIDIYVSDLVVKVNATPYVLLLDLQDAVDDESAVVKSFPASNLLRISLQKQEKRVWKELQYSGSRAVLRERRDASMERKRVSETALGERRKAKKHQEEKDTLRAQMAVDDTNRQILTDLKAEEKEREERKLYESFRDLHVQKQKIITEVKSPVKHKTIDEKTAKKVSFADENDKNLNIQDDTIIELTEDGAFDISCAKKPVDEGQCNSFCGNSREEAIETDSEDDVQEVIELPPPRQSVQSEIRFTPRVFPTPSRESKAAEEEDWLLKNRKHINKHQGLNRTSDYDISETDPMWLKAKGDDFFHSKDFRSATNAYAEAISATSSDNTDFIATCLSNRAACLLQLGEFEDCISDCSKALSYLPDTREKDGSSSVLKHYRLKLKLFVRRGTAYSRIGQFSQAKADYGVACSMDNQNPQLRDDFMELVAMEKAQELKQSGDKIFREGNDLNQAIQMYSDSLQLNPLSIACLSNRAACYLMQDCVKDCIDDCTQALELLQQDNTPNNSSGLAFFSIGPAAGSFQRRAWVVKTLVRRGAAHLSLRNWEQAERDYAASVELDPSNDALKADLARNRFAFGSLILSVMVLKRAVLRTSLSIRLIAVSCGNALCQASKNISGLDHLWEDQLPLSNRTDLTWIRGHSGLQPGIKCMVIRLDCTYASVVVLARSPCNNRRMRSKWTGSTISTHAHVSPPSSPRVRKLDAVDDSSQKDLGHVILATLQQRVTITSLRSLFSCVGVGETEPFKLPPQNRMLARMKTNANYFATNYLLLTVGVFAFLLMFFHPIQLLVCIVVGYGWHNFLTRKEIPTDKLEIFGRRLSEQDILLAATGSTMVFLLFFVLPSVIFALSVSSLVSAVHALLRNNRLKDDSFDERPASPKAEELKMAEYAQEVSEVEDLVARATHETLAGPEWALNMAICDCANAHHAVSDDIRKLQSGNAKTTLLALVLTETVVKNGPPAIHSQVGSRRFLNEVAALSDGSLGVDVQNQALLLIRQWADAFQGSQLQAFQDVYRQLKMQGVAFPEVENDVPIFTPPSSTAASASGREVVAPERRTREQQLEKLHADLKVVQEKIKLLRELHTRGQTGEQLEDVLDFLRQCQPRMNTLIEGGIMGKIDERTLEECLNVNDNLMKTLEECSKTKTMDMMTFSPPRTDRSAGLTQSVNELTLNEGKTSGSAAAQRLVTSPRSTLTTMDDAMLSLRFAYLLFSIGLLLSILPSGFAEEQAIEATVDPDVGKTVVEIIQARGYAVETHKVTTSDGYILTMYRIPKTFAESQSGSTAAANKPAVQLQHGLLDSSFTFVSNFRNQSLAYVLADAGYDVWLGNNRGTTWSNEHTTLTTDDDAYWEFSWEDMGLYDLPAMLNYILDTTGRSTVSYIGHSEGTTQAFVGFSENQEVAKVVDYFGALAPVAWTGHATAELFVALAKLKVDVLFQELGFTSFLPHTELLETLLSDIVCTNLDEICNSAIGLIAGPSDNLNTTRIPVYLSQTPAGTSVQNMAHYAQGIRDDTFAKYDYGCSCLEALGIGLCSSLICKNKAKYGSFDPPAFPIGSMVYPRTGFYLGATDTFATSTDIEQLRSGLPSGTVVYEKTIDAFSHLDFTWAQNANELVYQDLLVQLNKYAGVGY</sequence>
<evidence type="ECO:0000256" key="8">
    <source>
        <dbReference type="ARBA" id="ARBA00023098"/>
    </source>
</evidence>
<dbReference type="Gene3D" id="3.40.50.1820">
    <property type="entry name" value="alpha/beta hydrolase"/>
    <property type="match status" value="2"/>
</dbReference>
<dbReference type="SUPFAM" id="SSF48452">
    <property type="entry name" value="TPR-like"/>
    <property type="match status" value="2"/>
</dbReference>
<evidence type="ECO:0000256" key="2">
    <source>
        <dbReference type="ARBA" id="ARBA00010701"/>
    </source>
</evidence>
<evidence type="ECO:0000313" key="18">
    <source>
        <dbReference type="EMBL" id="KAK1945668.1"/>
    </source>
</evidence>
<dbReference type="CDD" id="cd03561">
    <property type="entry name" value="VHS"/>
    <property type="match status" value="1"/>
</dbReference>
<dbReference type="Pfam" id="PF00790">
    <property type="entry name" value="VHS"/>
    <property type="match status" value="1"/>
</dbReference>
<evidence type="ECO:0000256" key="13">
    <source>
        <dbReference type="SAM" id="MobiDB-lite"/>
    </source>
</evidence>
<comment type="similarity">
    <text evidence="2">Belongs to the AB hydrolase superfamily. Lipase family.</text>
</comment>
<dbReference type="InterPro" id="IPR007052">
    <property type="entry name" value="CS_dom"/>
</dbReference>
<dbReference type="SUPFAM" id="SSF89009">
    <property type="entry name" value="GAT-like domain"/>
    <property type="match status" value="1"/>
</dbReference>
<dbReference type="GO" id="GO:0016787">
    <property type="term" value="F:hydrolase activity"/>
    <property type="evidence" value="ECO:0007669"/>
    <property type="project" value="UniProtKB-KW"/>
</dbReference>
<feature type="repeat" description="TPR" evidence="11">
    <location>
        <begin position="1109"/>
        <end position="1142"/>
    </location>
</feature>
<evidence type="ECO:0000256" key="9">
    <source>
        <dbReference type="ARBA" id="ARBA00023136"/>
    </source>
</evidence>
<evidence type="ECO:0000256" key="1">
    <source>
        <dbReference type="ARBA" id="ARBA00004141"/>
    </source>
</evidence>
<name>A0AAD9LQ68_9STRA</name>